<dbReference type="SUPFAM" id="SSF54427">
    <property type="entry name" value="NTF2-like"/>
    <property type="match status" value="1"/>
</dbReference>
<dbReference type="Gene3D" id="3.10.450.50">
    <property type="match status" value="1"/>
</dbReference>
<evidence type="ECO:0000313" key="2">
    <source>
        <dbReference type="EMBL" id="MBM6878392.1"/>
    </source>
</evidence>
<protein>
    <submittedName>
        <fullName evidence="2">Nuclear transport factor 2 family protein</fullName>
    </submittedName>
</protein>
<accession>A0ABS2GB36</accession>
<evidence type="ECO:0000313" key="3">
    <source>
        <dbReference type="Proteomes" id="UP000729290"/>
    </source>
</evidence>
<dbReference type="EMBL" id="JACSNV010000013">
    <property type="protein sequence ID" value="MBM6878392.1"/>
    <property type="molecule type" value="Genomic_DNA"/>
</dbReference>
<keyword evidence="3" id="KW-1185">Reference proteome</keyword>
<dbReference type="InterPro" id="IPR037401">
    <property type="entry name" value="SnoaL-like"/>
</dbReference>
<gene>
    <name evidence="2" type="ORF">H9X83_09530</name>
</gene>
<dbReference type="RefSeq" id="WP_205134144.1">
    <property type="nucleotide sequence ID" value="NZ_JACSNT010000013.1"/>
</dbReference>
<dbReference type="Proteomes" id="UP000729290">
    <property type="component" value="Unassembled WGS sequence"/>
</dbReference>
<dbReference type="InterPro" id="IPR032710">
    <property type="entry name" value="NTF2-like_dom_sf"/>
</dbReference>
<proteinExistence type="predicted"/>
<feature type="domain" description="SnoaL-like" evidence="1">
    <location>
        <begin position="8"/>
        <end position="103"/>
    </location>
</feature>
<reference evidence="2 3" key="1">
    <citation type="journal article" date="2021" name="Sci. Rep.">
        <title>The distribution of antibiotic resistance genes in chicken gut microbiota commensals.</title>
        <authorList>
            <person name="Juricova H."/>
            <person name="Matiasovicova J."/>
            <person name="Kubasova T."/>
            <person name="Cejkova D."/>
            <person name="Rychlik I."/>
        </authorList>
    </citation>
    <scope>NUCLEOTIDE SEQUENCE [LARGE SCALE GENOMIC DNA]</scope>
    <source>
        <strain evidence="2 3">An431b</strain>
    </source>
</reference>
<name>A0ABS2GB36_9FIRM</name>
<sequence>MRQREEIIRTWFDMWLGQELLPLDAVFTKDVHYYEFFGPEYDGVDQLRRWFEEWNEVNRVKRWDIRRFLHTPDSTLVEFYFQSVNKNGEEREFEGVYLVEWDGEDRIQKLQEFYCQLPHYKPFQKETT</sequence>
<dbReference type="Pfam" id="PF12680">
    <property type="entry name" value="SnoaL_2"/>
    <property type="match status" value="1"/>
</dbReference>
<evidence type="ECO:0000259" key="1">
    <source>
        <dbReference type="Pfam" id="PF12680"/>
    </source>
</evidence>
<comment type="caution">
    <text evidence="2">The sequence shown here is derived from an EMBL/GenBank/DDBJ whole genome shotgun (WGS) entry which is preliminary data.</text>
</comment>
<organism evidence="2 3">
    <name type="scientific">Anaerotignum lactatifermentans</name>
    <dbReference type="NCBI Taxonomy" id="160404"/>
    <lineage>
        <taxon>Bacteria</taxon>
        <taxon>Bacillati</taxon>
        <taxon>Bacillota</taxon>
        <taxon>Clostridia</taxon>
        <taxon>Lachnospirales</taxon>
        <taxon>Anaerotignaceae</taxon>
        <taxon>Anaerotignum</taxon>
    </lineage>
</organism>